<name>A0ABT0UH36_9ACTN</name>
<evidence type="ECO:0000256" key="1">
    <source>
        <dbReference type="SAM" id="MobiDB-lite"/>
    </source>
</evidence>
<proteinExistence type="predicted"/>
<organism evidence="2 3">
    <name type="scientific">Streptomyces albipurpureus</name>
    <dbReference type="NCBI Taxonomy" id="2897419"/>
    <lineage>
        <taxon>Bacteria</taxon>
        <taxon>Bacillati</taxon>
        <taxon>Actinomycetota</taxon>
        <taxon>Actinomycetes</taxon>
        <taxon>Kitasatosporales</taxon>
        <taxon>Streptomycetaceae</taxon>
        <taxon>Streptomyces</taxon>
    </lineage>
</organism>
<dbReference type="Gene3D" id="3.40.50.720">
    <property type="entry name" value="NAD(P)-binding Rossmann-like Domain"/>
    <property type="match status" value="1"/>
</dbReference>
<dbReference type="InterPro" id="IPR036291">
    <property type="entry name" value="NAD(P)-bd_dom_sf"/>
</dbReference>
<reference evidence="2" key="1">
    <citation type="submission" date="2022-06" db="EMBL/GenBank/DDBJ databases">
        <title>Genome public.</title>
        <authorList>
            <person name="Sun Q."/>
        </authorList>
    </citation>
    <scope>NUCLEOTIDE SEQUENCE</scope>
    <source>
        <strain evidence="2">CWNU-1</strain>
    </source>
</reference>
<feature type="region of interest" description="Disordered" evidence="1">
    <location>
        <begin position="109"/>
        <end position="131"/>
    </location>
</feature>
<accession>A0ABT0UH36</accession>
<protein>
    <submittedName>
        <fullName evidence="2">Uncharacterized protein</fullName>
    </submittedName>
</protein>
<comment type="caution">
    <text evidence="2">The sequence shown here is derived from an EMBL/GenBank/DDBJ whole genome shotgun (WGS) entry which is preliminary data.</text>
</comment>
<evidence type="ECO:0000313" key="2">
    <source>
        <dbReference type="EMBL" id="MCM2387410.1"/>
    </source>
</evidence>
<dbReference type="SUPFAM" id="SSF51735">
    <property type="entry name" value="NAD(P)-binding Rossmann-fold domains"/>
    <property type="match status" value="1"/>
</dbReference>
<dbReference type="Proteomes" id="UP001431429">
    <property type="component" value="Unassembled WGS sequence"/>
</dbReference>
<evidence type="ECO:0000313" key="3">
    <source>
        <dbReference type="Proteomes" id="UP001431429"/>
    </source>
</evidence>
<dbReference type="EMBL" id="JAMQAW010000003">
    <property type="protein sequence ID" value="MCM2387410.1"/>
    <property type="molecule type" value="Genomic_DNA"/>
</dbReference>
<gene>
    <name evidence="2" type="ORF">NBG84_03630</name>
</gene>
<keyword evidence="3" id="KW-1185">Reference proteome</keyword>
<sequence length="131" mass="13080">MARGATVIGTASAHDHESLAGLGAKPTTYGPGSGVRVGVMAADGVDLVLDCVGSGSLPDLIRLAGSPDRVVTIADMYAADHGVHLTRSAGPGVDPQALEGLTAAAALASRAASPCRSRPPSPWGTQPKRTD</sequence>